<dbReference type="EMBL" id="AORZ01000031">
    <property type="protein sequence ID" value="EMF00197.1"/>
    <property type="molecule type" value="Genomic_DNA"/>
</dbReference>
<dbReference type="Proteomes" id="UP000011740">
    <property type="component" value="Unassembled WGS sequence"/>
</dbReference>
<accession>M3C896</accession>
<reference evidence="1 2" key="1">
    <citation type="journal article" date="2013" name="Genome Announc.">
        <title>Whole-Genome Shotgun Assembly and Analysis of the Genome of Streptomyces mobaraensis DSM 40847, a Strain for Industrial Production of Microbial Transglutaminase.</title>
        <authorList>
            <person name="Yang H."/>
            <person name="He T."/>
            <person name="Wu W."/>
            <person name="Zhu W."/>
            <person name="Lu B."/>
            <person name="Sun W."/>
        </authorList>
    </citation>
    <scope>NUCLEOTIDE SEQUENCE [LARGE SCALE GENOMIC DNA]</scope>
    <source>
        <strain evidence="1 2">DSM 40847</strain>
    </source>
</reference>
<dbReference type="PANTHER" id="PTHR34613">
    <property type="entry name" value="SLL0800 PROTEIN"/>
    <property type="match status" value="1"/>
</dbReference>
<dbReference type="AlphaFoldDB" id="M3C896"/>
<dbReference type="STRING" id="1223523.H340_12440"/>
<name>M3C896_STRM1</name>
<evidence type="ECO:0000313" key="2">
    <source>
        <dbReference type="Proteomes" id="UP000011740"/>
    </source>
</evidence>
<dbReference type="PANTHER" id="PTHR34613:SF1">
    <property type="entry name" value="SLL6017 PROTEIN"/>
    <property type="match status" value="1"/>
</dbReference>
<sequence length="268" mass="29545">MEILSPDLTEIRPLERRVDSLLRVEPSDGSGTFLVAIESQGRKDADKVVSWAYYLAFLKAKYTCPVVLLVSCQDKATADWAAGPFHLGPESWRSLSVRPLVLGPGNVPKILDAEEAARDLTLATFSAMTHARDPGIPDILKALASALGSADRAVAPYYVELLDVALGDTKARETWRKLMTIRTYFPGRGTIIEETLQEGMARGRAEERAERAQERAETVLRMLEIRGITVPSEVRERVLGCSDLEVLGTWVDRACTVSRAEEVFGGQE</sequence>
<dbReference type="eggNOG" id="COG5464">
    <property type="taxonomic scope" value="Bacteria"/>
</dbReference>
<protein>
    <recommendedName>
        <fullName evidence="3">Transposase (putative) YhgA-like domain-containing protein</fullName>
    </recommendedName>
</protein>
<evidence type="ECO:0000313" key="1">
    <source>
        <dbReference type="EMBL" id="EMF00197.1"/>
    </source>
</evidence>
<evidence type="ECO:0008006" key="3">
    <source>
        <dbReference type="Google" id="ProtNLM"/>
    </source>
</evidence>
<organism evidence="1 2">
    <name type="scientific">Streptomyces mobaraensis (strain ATCC 29032 / DSM 40847 / JCM 4168 / NBRC 13819 / NCIMB 11159 / IPCR 16-22)</name>
    <dbReference type="NCBI Taxonomy" id="1223523"/>
    <lineage>
        <taxon>Bacteria</taxon>
        <taxon>Bacillati</taxon>
        <taxon>Actinomycetota</taxon>
        <taxon>Actinomycetes</taxon>
        <taxon>Kitasatosporales</taxon>
        <taxon>Streptomycetaceae</taxon>
        <taxon>Streptomyces</taxon>
    </lineage>
</organism>
<dbReference type="PATRIC" id="fig|1223523.3.peg.2541"/>
<gene>
    <name evidence="1" type="ORF">H340_12440</name>
</gene>
<proteinExistence type="predicted"/>
<comment type="caution">
    <text evidence="1">The sequence shown here is derived from an EMBL/GenBank/DDBJ whole genome shotgun (WGS) entry which is preliminary data.</text>
</comment>